<name>A0AAE1KQT4_PETCI</name>
<evidence type="ECO:0000256" key="1">
    <source>
        <dbReference type="SAM" id="MobiDB-lite"/>
    </source>
</evidence>
<keyword evidence="2" id="KW-0732">Signal</keyword>
<feature type="chain" id="PRO_5041914754" evidence="2">
    <location>
        <begin position="24"/>
        <end position="92"/>
    </location>
</feature>
<protein>
    <submittedName>
        <fullName evidence="3">Uncharacterized protein</fullName>
    </submittedName>
</protein>
<accession>A0AAE1KQT4</accession>
<evidence type="ECO:0000313" key="3">
    <source>
        <dbReference type="EMBL" id="KAK3881229.1"/>
    </source>
</evidence>
<reference evidence="3" key="1">
    <citation type="submission" date="2023-10" db="EMBL/GenBank/DDBJ databases">
        <title>Genome assemblies of two species of porcelain crab, Petrolisthes cinctipes and Petrolisthes manimaculis (Anomura: Porcellanidae).</title>
        <authorList>
            <person name="Angst P."/>
        </authorList>
    </citation>
    <scope>NUCLEOTIDE SEQUENCE</scope>
    <source>
        <strain evidence="3">PB745_01</strain>
        <tissue evidence="3">Gill</tissue>
    </source>
</reference>
<feature type="compositionally biased region" description="Polar residues" evidence="1">
    <location>
        <begin position="59"/>
        <end position="71"/>
    </location>
</feature>
<dbReference type="EMBL" id="JAWQEG010001243">
    <property type="protein sequence ID" value="KAK3881229.1"/>
    <property type="molecule type" value="Genomic_DNA"/>
</dbReference>
<feature type="signal peptide" evidence="2">
    <location>
        <begin position="1"/>
        <end position="23"/>
    </location>
</feature>
<comment type="caution">
    <text evidence="3">The sequence shown here is derived from an EMBL/GenBank/DDBJ whole genome shotgun (WGS) entry which is preliminary data.</text>
</comment>
<evidence type="ECO:0000256" key="2">
    <source>
        <dbReference type="SAM" id="SignalP"/>
    </source>
</evidence>
<evidence type="ECO:0000313" key="4">
    <source>
        <dbReference type="Proteomes" id="UP001286313"/>
    </source>
</evidence>
<feature type="region of interest" description="Disordered" evidence="1">
    <location>
        <begin position="29"/>
        <end position="78"/>
    </location>
</feature>
<organism evidence="3 4">
    <name type="scientific">Petrolisthes cinctipes</name>
    <name type="common">Flat porcelain crab</name>
    <dbReference type="NCBI Taxonomy" id="88211"/>
    <lineage>
        <taxon>Eukaryota</taxon>
        <taxon>Metazoa</taxon>
        <taxon>Ecdysozoa</taxon>
        <taxon>Arthropoda</taxon>
        <taxon>Crustacea</taxon>
        <taxon>Multicrustacea</taxon>
        <taxon>Malacostraca</taxon>
        <taxon>Eumalacostraca</taxon>
        <taxon>Eucarida</taxon>
        <taxon>Decapoda</taxon>
        <taxon>Pleocyemata</taxon>
        <taxon>Anomura</taxon>
        <taxon>Galatheoidea</taxon>
        <taxon>Porcellanidae</taxon>
        <taxon>Petrolisthes</taxon>
    </lineage>
</organism>
<sequence length="92" mass="10326">MNSLIEIVRAVLAILGVVKDTEAIEAAISETQTNRKPINPAHSTPIKKSDREQPRRKFNLTNMDSPAQEEQPSLLEKGETLTCQMTLKRILK</sequence>
<gene>
    <name evidence="3" type="ORF">Pcinc_014311</name>
</gene>
<dbReference type="Proteomes" id="UP001286313">
    <property type="component" value="Unassembled WGS sequence"/>
</dbReference>
<dbReference type="AlphaFoldDB" id="A0AAE1KQT4"/>
<keyword evidence="4" id="KW-1185">Reference proteome</keyword>
<proteinExistence type="predicted"/>